<dbReference type="Proteomes" id="UP000824112">
    <property type="component" value="Unassembled WGS sequence"/>
</dbReference>
<evidence type="ECO:0000313" key="2">
    <source>
        <dbReference type="EMBL" id="HIU55004.1"/>
    </source>
</evidence>
<name>A0A9D1M7D3_9BACT</name>
<dbReference type="SUPFAM" id="SSF160574">
    <property type="entry name" value="BT0923-like"/>
    <property type="match status" value="1"/>
</dbReference>
<sequence length="149" mass="17198">MKTKLFFTTLFILFIFINIIPACQNREKIALKDLPITAQTFIDDYFSLDSITSITTDTHGRTYEITFLNRGKISFNQQGLWQEIDVEKSPFPIALFDILPAKIFSYLIATYPTEAVTTLRKTSYGYEIEIGFSQKLKLQFDDQGVVMKK</sequence>
<protein>
    <submittedName>
        <fullName evidence="2">PepSY-like domain-containing protein</fullName>
    </submittedName>
</protein>
<proteinExistence type="predicted"/>
<gene>
    <name evidence="2" type="ORF">IAB03_04245</name>
</gene>
<evidence type="ECO:0000313" key="3">
    <source>
        <dbReference type="Proteomes" id="UP000824112"/>
    </source>
</evidence>
<accession>A0A9D1M7D3</accession>
<evidence type="ECO:0000259" key="1">
    <source>
        <dbReference type="Pfam" id="PF11396"/>
    </source>
</evidence>
<dbReference type="AlphaFoldDB" id="A0A9D1M7D3"/>
<comment type="caution">
    <text evidence="2">The sequence shown here is derived from an EMBL/GenBank/DDBJ whole genome shotgun (WGS) entry which is preliminary data.</text>
</comment>
<dbReference type="EMBL" id="DVNA01000101">
    <property type="protein sequence ID" value="HIU55004.1"/>
    <property type="molecule type" value="Genomic_DNA"/>
</dbReference>
<feature type="domain" description="Putative beta-lactamase-inhibitor-like PepSY-like" evidence="1">
    <location>
        <begin position="62"/>
        <end position="147"/>
    </location>
</feature>
<dbReference type="InterPro" id="IPR021533">
    <property type="entry name" value="PepSY-like"/>
</dbReference>
<dbReference type="Gene3D" id="3.40.1420.30">
    <property type="match status" value="1"/>
</dbReference>
<reference evidence="2" key="1">
    <citation type="submission" date="2020-10" db="EMBL/GenBank/DDBJ databases">
        <authorList>
            <person name="Gilroy R."/>
        </authorList>
    </citation>
    <scope>NUCLEOTIDE SEQUENCE</scope>
    <source>
        <strain evidence="2">CHK158-818</strain>
    </source>
</reference>
<reference evidence="2" key="2">
    <citation type="journal article" date="2021" name="PeerJ">
        <title>Extensive microbial diversity within the chicken gut microbiome revealed by metagenomics and culture.</title>
        <authorList>
            <person name="Gilroy R."/>
            <person name="Ravi A."/>
            <person name="Getino M."/>
            <person name="Pursley I."/>
            <person name="Horton D.L."/>
            <person name="Alikhan N.F."/>
            <person name="Baker D."/>
            <person name="Gharbi K."/>
            <person name="Hall N."/>
            <person name="Watson M."/>
            <person name="Adriaenssens E.M."/>
            <person name="Foster-Nyarko E."/>
            <person name="Jarju S."/>
            <person name="Secka A."/>
            <person name="Antonio M."/>
            <person name="Oren A."/>
            <person name="Chaudhuri R.R."/>
            <person name="La Ragione R."/>
            <person name="Hildebrand F."/>
            <person name="Pallen M.J."/>
        </authorList>
    </citation>
    <scope>NUCLEOTIDE SEQUENCE</scope>
    <source>
        <strain evidence="2">CHK158-818</strain>
    </source>
</reference>
<dbReference type="Pfam" id="PF11396">
    <property type="entry name" value="PepSY_like"/>
    <property type="match status" value="1"/>
</dbReference>
<organism evidence="2 3">
    <name type="scientific">Candidatus Gallibacteroides avistercoris</name>
    <dbReference type="NCBI Taxonomy" id="2840833"/>
    <lineage>
        <taxon>Bacteria</taxon>
        <taxon>Pseudomonadati</taxon>
        <taxon>Bacteroidota</taxon>
        <taxon>Bacteroidia</taxon>
        <taxon>Bacteroidales</taxon>
        <taxon>Bacteroidaceae</taxon>
        <taxon>Bacteroidaceae incertae sedis</taxon>
        <taxon>Candidatus Gallibacteroides</taxon>
    </lineage>
</organism>